<dbReference type="Gene3D" id="3.30.1150.10">
    <property type="match status" value="1"/>
</dbReference>
<feature type="compositionally biased region" description="Polar residues" evidence="5">
    <location>
        <begin position="264"/>
        <end position="273"/>
    </location>
</feature>
<dbReference type="InterPro" id="IPR006260">
    <property type="entry name" value="TonB/TolA_C"/>
</dbReference>
<protein>
    <submittedName>
        <fullName evidence="8">Energy transducer TonB</fullName>
    </submittedName>
</protein>
<evidence type="ECO:0000256" key="5">
    <source>
        <dbReference type="SAM" id="MobiDB-lite"/>
    </source>
</evidence>
<evidence type="ECO:0000313" key="9">
    <source>
        <dbReference type="Proteomes" id="UP000708298"/>
    </source>
</evidence>
<evidence type="ECO:0000256" key="6">
    <source>
        <dbReference type="SAM" id="Phobius"/>
    </source>
</evidence>
<dbReference type="SUPFAM" id="SSF74653">
    <property type="entry name" value="TolA/TonB C-terminal domain"/>
    <property type="match status" value="1"/>
</dbReference>
<comment type="subcellular location">
    <subcellularLocation>
        <location evidence="1">Membrane</location>
        <topology evidence="1">Single-pass membrane protein</topology>
    </subcellularLocation>
</comment>
<evidence type="ECO:0000256" key="3">
    <source>
        <dbReference type="ARBA" id="ARBA00022989"/>
    </source>
</evidence>
<keyword evidence="4 6" id="KW-0472">Membrane</keyword>
<dbReference type="InterPro" id="IPR037682">
    <property type="entry name" value="TonB_C"/>
</dbReference>
<feature type="compositionally biased region" description="Pro residues" evidence="5">
    <location>
        <begin position="226"/>
        <end position="249"/>
    </location>
</feature>
<keyword evidence="3 6" id="KW-1133">Transmembrane helix</keyword>
<evidence type="ECO:0000256" key="1">
    <source>
        <dbReference type="ARBA" id="ARBA00004167"/>
    </source>
</evidence>
<comment type="caution">
    <text evidence="8">The sequence shown here is derived from an EMBL/GenBank/DDBJ whole genome shotgun (WGS) entry which is preliminary data.</text>
</comment>
<evidence type="ECO:0000313" key="8">
    <source>
        <dbReference type="EMBL" id="MCB8876541.1"/>
    </source>
</evidence>
<feature type="compositionally biased region" description="Low complexity" evidence="5">
    <location>
        <begin position="250"/>
        <end position="259"/>
    </location>
</feature>
<evidence type="ECO:0000256" key="2">
    <source>
        <dbReference type="ARBA" id="ARBA00022692"/>
    </source>
</evidence>
<feature type="domain" description="TonB C-terminal" evidence="7">
    <location>
        <begin position="318"/>
        <end position="409"/>
    </location>
</feature>
<dbReference type="Proteomes" id="UP000708298">
    <property type="component" value="Unassembled WGS sequence"/>
</dbReference>
<feature type="compositionally biased region" description="Pro residues" evidence="5">
    <location>
        <begin position="121"/>
        <end position="209"/>
    </location>
</feature>
<proteinExistence type="predicted"/>
<accession>A0A964DZQ2</accession>
<evidence type="ECO:0000259" key="7">
    <source>
        <dbReference type="PROSITE" id="PS52015"/>
    </source>
</evidence>
<dbReference type="NCBIfam" id="TIGR01352">
    <property type="entry name" value="tonB_Cterm"/>
    <property type="match status" value="1"/>
</dbReference>
<dbReference type="GO" id="GO:0055085">
    <property type="term" value="P:transmembrane transport"/>
    <property type="evidence" value="ECO:0007669"/>
    <property type="project" value="InterPro"/>
</dbReference>
<dbReference type="RefSeq" id="WP_227322193.1">
    <property type="nucleotide sequence ID" value="NZ_JAESVB010000006.1"/>
</dbReference>
<feature type="region of interest" description="Disordered" evidence="5">
    <location>
        <begin position="67"/>
        <end position="273"/>
    </location>
</feature>
<dbReference type="EMBL" id="JAESVB010000006">
    <property type="protein sequence ID" value="MCB8876541.1"/>
    <property type="molecule type" value="Genomic_DNA"/>
</dbReference>
<evidence type="ECO:0000256" key="4">
    <source>
        <dbReference type="ARBA" id="ARBA00023136"/>
    </source>
</evidence>
<feature type="transmembrane region" description="Helical" evidence="6">
    <location>
        <begin position="41"/>
        <end position="64"/>
    </location>
</feature>
<dbReference type="PRINTS" id="PR01217">
    <property type="entry name" value="PRICHEXTENSN"/>
</dbReference>
<dbReference type="AlphaFoldDB" id="A0A964DZQ2"/>
<dbReference type="PROSITE" id="PS52015">
    <property type="entry name" value="TONB_CTD"/>
    <property type="match status" value="1"/>
</dbReference>
<dbReference type="Pfam" id="PF03544">
    <property type="entry name" value="TonB_C"/>
    <property type="match status" value="1"/>
</dbReference>
<reference evidence="8" key="2">
    <citation type="submission" date="2021-01" db="EMBL/GenBank/DDBJ databases">
        <authorList>
            <person name="Mieszkin S."/>
            <person name="Pouder E."/>
            <person name="Alain K."/>
        </authorList>
    </citation>
    <scope>NUCLEOTIDE SEQUENCE</scope>
    <source>
        <strain evidence="8">HW T2.11</strain>
    </source>
</reference>
<dbReference type="GO" id="GO:0016020">
    <property type="term" value="C:membrane"/>
    <property type="evidence" value="ECO:0007669"/>
    <property type="project" value="UniProtKB-SubCell"/>
</dbReference>
<keyword evidence="2 6" id="KW-0812">Transmembrane</keyword>
<organism evidence="8 9">
    <name type="scientific">Acidisoma silvae</name>
    <dbReference type="NCBI Taxonomy" id="2802396"/>
    <lineage>
        <taxon>Bacteria</taxon>
        <taxon>Pseudomonadati</taxon>
        <taxon>Pseudomonadota</taxon>
        <taxon>Alphaproteobacteria</taxon>
        <taxon>Acetobacterales</taxon>
        <taxon>Acidocellaceae</taxon>
        <taxon>Acidisoma</taxon>
    </lineage>
</organism>
<sequence length="409" mass="43449">MVSLRRTPKLSSAGDSPRAVRARLDRIPMVPRRRRERPRNVLTWSAGLSLALHVTALALMIITFPNKTPPEPPPTNAVDVVFQPGEKTSSAPPRHAAPEPTRPAAPKGQRSPRPEHTVQASPPPAPAPQPEPPKPVPPAPQPPPPQPVPALKPVPPTPRPAPALPKPPAPQPAAPKPPPALPKINLPPPPPPAPAEPKTPTPVPAPVPLPSVLTDNQPAEVNLSLPPMPELQPMNLPPPPPMPPPPPARPAQQRTAQARRSGHGRSSTFSQGVIMNGMSFNGGGGNGGQTQGMNLNLPSSMQANSGSDLAVKGDPGTNWLSELEQWVNQRATYPEMAGEMGQQGDVTVRFTVDRAGHVIKLEMVTPTGFALLDQEWLGLFRNADLPPLTPDAKSNTVTVTATMHYQILH</sequence>
<keyword evidence="9" id="KW-1185">Reference proteome</keyword>
<name>A0A964DZQ2_9PROT</name>
<reference evidence="8" key="1">
    <citation type="journal article" date="2021" name="Microorganisms">
        <title>Acidisoma silvae sp. nov. and Acidisomacellulosilytica sp. nov., Two Acidophilic Bacteria Isolated from Decaying Wood, Hydrolyzing Cellulose and Producing Poly-3-hydroxybutyrate.</title>
        <authorList>
            <person name="Mieszkin S."/>
            <person name="Pouder E."/>
            <person name="Uroz S."/>
            <person name="Simon-Colin C."/>
            <person name="Alain K."/>
        </authorList>
    </citation>
    <scope>NUCLEOTIDE SEQUENCE</scope>
    <source>
        <strain evidence="8">HW T2.11</strain>
    </source>
</reference>
<gene>
    <name evidence="8" type="ORF">ASILVAE211_15210</name>
</gene>